<dbReference type="InterPro" id="IPR011051">
    <property type="entry name" value="RmlC_Cupin_sf"/>
</dbReference>
<dbReference type="InterPro" id="IPR014710">
    <property type="entry name" value="RmlC-like_jellyroll"/>
</dbReference>
<name>A0ABP4EJR9_9ACTN</name>
<reference evidence="2" key="1">
    <citation type="journal article" date="2019" name="Int. J. Syst. Evol. Microbiol.">
        <title>The Global Catalogue of Microorganisms (GCM) 10K type strain sequencing project: providing services to taxonomists for standard genome sequencing and annotation.</title>
        <authorList>
            <consortium name="The Broad Institute Genomics Platform"/>
            <consortium name="The Broad Institute Genome Sequencing Center for Infectious Disease"/>
            <person name="Wu L."/>
            <person name="Ma J."/>
        </authorList>
    </citation>
    <scope>NUCLEOTIDE SEQUENCE [LARGE SCALE GENOMIC DNA]</scope>
    <source>
        <strain evidence="2">JCM 13008</strain>
    </source>
</reference>
<evidence type="ECO:0000313" key="1">
    <source>
        <dbReference type="EMBL" id="GAA1108402.1"/>
    </source>
</evidence>
<accession>A0ABP4EJR9</accession>
<keyword evidence="2" id="KW-1185">Reference proteome</keyword>
<gene>
    <name evidence="1" type="ORF">GCM10009668_30740</name>
</gene>
<dbReference type="SUPFAM" id="SSF51182">
    <property type="entry name" value="RmlC-like cupins"/>
    <property type="match status" value="1"/>
</dbReference>
<organism evidence="1 2">
    <name type="scientific">Nocardioides dubius</name>
    <dbReference type="NCBI Taxonomy" id="317019"/>
    <lineage>
        <taxon>Bacteria</taxon>
        <taxon>Bacillati</taxon>
        <taxon>Actinomycetota</taxon>
        <taxon>Actinomycetes</taxon>
        <taxon>Propionibacteriales</taxon>
        <taxon>Nocardioidaceae</taxon>
        <taxon>Nocardioides</taxon>
    </lineage>
</organism>
<evidence type="ECO:0000313" key="2">
    <source>
        <dbReference type="Proteomes" id="UP001501581"/>
    </source>
</evidence>
<proteinExistence type="predicted"/>
<dbReference type="Gene3D" id="2.60.120.10">
    <property type="entry name" value="Jelly Rolls"/>
    <property type="match status" value="1"/>
</dbReference>
<dbReference type="Proteomes" id="UP001501581">
    <property type="component" value="Unassembled WGS sequence"/>
</dbReference>
<dbReference type="EMBL" id="BAAALG010000011">
    <property type="protein sequence ID" value="GAA1108402.1"/>
    <property type="molecule type" value="Genomic_DNA"/>
</dbReference>
<sequence>MLRMDADAGTRSCVVAFPEGWERAVTGNQPAGEEMVLLSGGLTMSGHAVAVGEALIVEPRATRAATSTTGATAAVVWFSGPGGGWADGEADDAGTVTVLGLADGELRAPGAGLVGSLLGRDAVAGEVFDTDVEVLWPQARRWAFVPAGAPVPEVDGFAVVHTY</sequence>
<comment type="caution">
    <text evidence="1">The sequence shown here is derived from an EMBL/GenBank/DDBJ whole genome shotgun (WGS) entry which is preliminary data.</text>
</comment>
<protein>
    <submittedName>
        <fullName evidence="1">Uncharacterized protein</fullName>
    </submittedName>
</protein>